<dbReference type="EMBL" id="FOKG01000008">
    <property type="protein sequence ID" value="SFB34200.1"/>
    <property type="molecule type" value="Genomic_DNA"/>
</dbReference>
<evidence type="ECO:0000256" key="1">
    <source>
        <dbReference type="SAM" id="MobiDB-lite"/>
    </source>
</evidence>
<keyword evidence="2" id="KW-0238">DNA-binding</keyword>
<proteinExistence type="predicted"/>
<dbReference type="STRING" id="490629.SAMN05216266_108280"/>
<accession>A0A1I1ACK2</accession>
<dbReference type="Proteomes" id="UP000243799">
    <property type="component" value="Unassembled WGS sequence"/>
</dbReference>
<dbReference type="Gene3D" id="3.30.1310.10">
    <property type="entry name" value="Nucleoid-associated protein YbaB-like domain"/>
    <property type="match status" value="1"/>
</dbReference>
<feature type="region of interest" description="Disordered" evidence="1">
    <location>
        <begin position="138"/>
        <end position="165"/>
    </location>
</feature>
<keyword evidence="3" id="KW-1185">Reference proteome</keyword>
<name>A0A1I1ACK2_9PSEU</name>
<evidence type="ECO:0000313" key="3">
    <source>
        <dbReference type="Proteomes" id="UP000243799"/>
    </source>
</evidence>
<dbReference type="AlphaFoldDB" id="A0A1I1ACK2"/>
<reference evidence="3" key="1">
    <citation type="submission" date="2016-10" db="EMBL/GenBank/DDBJ databases">
        <authorList>
            <person name="Varghese N."/>
            <person name="Submissions S."/>
        </authorList>
    </citation>
    <scope>NUCLEOTIDE SEQUENCE [LARGE SCALE GENOMIC DNA]</scope>
    <source>
        <strain evidence="3">CGMCC 4.3568</strain>
    </source>
</reference>
<gene>
    <name evidence="2" type="ORF">SAMN05216266_108280</name>
</gene>
<evidence type="ECO:0000313" key="2">
    <source>
        <dbReference type="EMBL" id="SFB34200.1"/>
    </source>
</evidence>
<dbReference type="GO" id="GO:0003677">
    <property type="term" value="F:DNA binding"/>
    <property type="evidence" value="ECO:0007669"/>
    <property type="project" value="UniProtKB-KW"/>
</dbReference>
<organism evidence="2 3">
    <name type="scientific">Amycolatopsis marina</name>
    <dbReference type="NCBI Taxonomy" id="490629"/>
    <lineage>
        <taxon>Bacteria</taxon>
        <taxon>Bacillati</taxon>
        <taxon>Actinomycetota</taxon>
        <taxon>Actinomycetes</taxon>
        <taxon>Pseudonocardiales</taxon>
        <taxon>Pseudonocardiaceae</taxon>
        <taxon>Amycolatopsis</taxon>
    </lineage>
</organism>
<dbReference type="InterPro" id="IPR036894">
    <property type="entry name" value="YbaB-like_sf"/>
</dbReference>
<dbReference type="Pfam" id="PF02575">
    <property type="entry name" value="YbaB_DNA_bd"/>
    <property type="match status" value="1"/>
</dbReference>
<protein>
    <submittedName>
        <fullName evidence="2">Conserved DNA-binding protein YbaB</fullName>
    </submittedName>
</protein>
<dbReference type="InterPro" id="IPR004401">
    <property type="entry name" value="YbaB/EbfC"/>
</dbReference>
<dbReference type="SUPFAM" id="SSF82607">
    <property type="entry name" value="YbaB-like"/>
    <property type="match status" value="1"/>
</dbReference>
<sequence length="165" mass="17347">MRVQRASESQPTAVHIGEDAVTEHSARVQQLLADYRDSREQLATAHRELSAVRASATAAGGLVTATTGPKGTLTGLVIADEAYQRYRPAELAEQIVRATAEATVRSLAAAAEVLAPALGEGADPQALLLGTGDLGADELSAAAPREDDSFENQSWVGETRWPSAR</sequence>